<evidence type="ECO:0000313" key="2">
    <source>
        <dbReference type="EMBL" id="CAG6695211.1"/>
    </source>
</evidence>
<accession>A0A8D8TUE9</accession>
<keyword evidence="1" id="KW-1133">Transmembrane helix</keyword>
<keyword evidence="1" id="KW-0812">Transmembrane</keyword>
<organism evidence="2">
    <name type="scientific">Cacopsylla melanoneura</name>
    <dbReference type="NCBI Taxonomy" id="428564"/>
    <lineage>
        <taxon>Eukaryota</taxon>
        <taxon>Metazoa</taxon>
        <taxon>Ecdysozoa</taxon>
        <taxon>Arthropoda</taxon>
        <taxon>Hexapoda</taxon>
        <taxon>Insecta</taxon>
        <taxon>Pterygota</taxon>
        <taxon>Neoptera</taxon>
        <taxon>Paraneoptera</taxon>
        <taxon>Hemiptera</taxon>
        <taxon>Sternorrhyncha</taxon>
        <taxon>Psylloidea</taxon>
        <taxon>Psyllidae</taxon>
        <taxon>Psyllinae</taxon>
        <taxon>Cacopsylla</taxon>
    </lineage>
</organism>
<dbReference type="EMBL" id="HBUF01322303">
    <property type="protein sequence ID" value="CAG6695211.1"/>
    <property type="molecule type" value="Transcribed_RNA"/>
</dbReference>
<name>A0A8D8TUE9_9HEMI</name>
<proteinExistence type="predicted"/>
<feature type="transmembrane region" description="Helical" evidence="1">
    <location>
        <begin position="41"/>
        <end position="60"/>
    </location>
</feature>
<sequence length="103" mass="11696">MFISHTPIHYKPLSSSLPSPCIISPLLPLYYLPSPSSSPRAIFSTTLIFFPFYINIIRNIKYILSKLERGVFCLLHFGSGDQWFVKSAESPPFFFGKQVFGGF</sequence>
<evidence type="ECO:0000256" key="1">
    <source>
        <dbReference type="SAM" id="Phobius"/>
    </source>
</evidence>
<reference evidence="2" key="1">
    <citation type="submission" date="2021-05" db="EMBL/GenBank/DDBJ databases">
        <authorList>
            <person name="Alioto T."/>
            <person name="Alioto T."/>
            <person name="Gomez Garrido J."/>
        </authorList>
    </citation>
    <scope>NUCLEOTIDE SEQUENCE</scope>
</reference>
<dbReference type="AlphaFoldDB" id="A0A8D8TUE9"/>
<protein>
    <submittedName>
        <fullName evidence="2">Uncharacterized protein</fullName>
    </submittedName>
</protein>
<keyword evidence="1" id="KW-0472">Membrane</keyword>